<dbReference type="OMA" id="HIRMDEN"/>
<organism evidence="10">
    <name type="scientific">Angiostrongylus costaricensis</name>
    <name type="common">Nematode worm</name>
    <dbReference type="NCBI Taxonomy" id="334426"/>
    <lineage>
        <taxon>Eukaryota</taxon>
        <taxon>Metazoa</taxon>
        <taxon>Ecdysozoa</taxon>
        <taxon>Nematoda</taxon>
        <taxon>Chromadorea</taxon>
        <taxon>Rhabditida</taxon>
        <taxon>Rhabditina</taxon>
        <taxon>Rhabditomorpha</taxon>
        <taxon>Strongyloidea</taxon>
        <taxon>Metastrongylidae</taxon>
        <taxon>Angiostrongylus</taxon>
    </lineage>
</organism>
<keyword evidence="3 5" id="KW-0863">Zinc-finger</keyword>
<keyword evidence="9" id="KW-1185">Reference proteome</keyword>
<dbReference type="STRING" id="334426.A0A158PKE2"/>
<evidence type="ECO:0000256" key="5">
    <source>
        <dbReference type="PROSITE-ProRule" id="PRU00042"/>
    </source>
</evidence>
<dbReference type="InterPro" id="IPR036236">
    <property type="entry name" value="Znf_C2H2_sf"/>
</dbReference>
<feature type="domain" description="C2H2-type" evidence="7">
    <location>
        <begin position="468"/>
        <end position="496"/>
    </location>
</feature>
<dbReference type="Proteomes" id="UP000267027">
    <property type="component" value="Unassembled WGS sequence"/>
</dbReference>
<dbReference type="SUPFAM" id="SSF57667">
    <property type="entry name" value="beta-beta-alpha zinc fingers"/>
    <property type="match status" value="1"/>
</dbReference>
<dbReference type="OrthoDB" id="5800876at2759"/>
<dbReference type="PANTHER" id="PTHR24379:SF127">
    <property type="entry name" value="BLOODY FINGERS-RELATED"/>
    <property type="match status" value="1"/>
</dbReference>
<evidence type="ECO:0000313" key="10">
    <source>
        <dbReference type="WBParaSite" id="ACOC_0000995201-mRNA-1"/>
    </source>
</evidence>
<proteinExistence type="predicted"/>
<dbReference type="Pfam" id="PF00096">
    <property type="entry name" value="zf-C2H2"/>
    <property type="match status" value="2"/>
</dbReference>
<dbReference type="InterPro" id="IPR013087">
    <property type="entry name" value="Znf_C2H2_type"/>
</dbReference>
<reference evidence="8 9" key="2">
    <citation type="submission" date="2018-11" db="EMBL/GenBank/DDBJ databases">
        <authorList>
            <consortium name="Pathogen Informatics"/>
        </authorList>
    </citation>
    <scope>NUCLEOTIDE SEQUENCE [LARGE SCALE GENOMIC DNA]</scope>
    <source>
        <strain evidence="8 9">Costa Rica</strain>
    </source>
</reference>
<feature type="domain" description="C2H2-type" evidence="7">
    <location>
        <begin position="497"/>
        <end position="525"/>
    </location>
</feature>
<evidence type="ECO:0000259" key="7">
    <source>
        <dbReference type="PROSITE" id="PS50157"/>
    </source>
</evidence>
<sequence>MSATSPAREDINLMNLTIAKENYGNQVPGSIPNIYRKDNPDRADDRASIDRRDGVAAASRHVVCVVPHSLLLSCGVMACSQVVDNATSISDRADPEVSYALTDLSNCRPDPNELQPSNVSAFLTFKNQFQFNPIVARHYADELFAEMDFEGPSTSEFHNNGYVTEHPDGLDNRDGVDGDQGDIYQYYYMVEDSHEDVLKKEIEKGSKDFVHIRELEMQKENHVKVSNEKRKEKERIIELRRQLAIENRNLQLFCCFVCSKVFTEEENMRQHVSEKHLAFKKEYTLKCSKCYRRFKFGHHLRRHEETHKHITFTCLHCNREFREEISLEIHLSKLHNVSLDGKKLSKTHRCECGKTFGLKEELSRHRYYCGNKEKIAEQRRRARQELDAMSSVSCTRSVSSCSDTASTPSLGSASGRPIKDKSCPFCFLVCASMQSRRRHIERKHRDKLGEVEVDQHQYIKVNSASLPYACDVCSKTFASHASLSTHKKRIHEDMNNHECSTCGRRYPLASELRKHIKRVHEKRSRENVSEL</sequence>
<dbReference type="PANTHER" id="PTHR24379">
    <property type="entry name" value="KRAB AND ZINC FINGER DOMAIN-CONTAINING"/>
    <property type="match status" value="1"/>
</dbReference>
<dbReference type="AlphaFoldDB" id="A0A158PKE2"/>
<keyword evidence="4" id="KW-0862">Zinc</keyword>
<evidence type="ECO:0000256" key="2">
    <source>
        <dbReference type="ARBA" id="ARBA00022737"/>
    </source>
</evidence>
<feature type="domain" description="C2H2-type" evidence="7">
    <location>
        <begin position="285"/>
        <end position="307"/>
    </location>
</feature>
<dbReference type="PROSITE" id="PS00028">
    <property type="entry name" value="ZINC_FINGER_C2H2_1"/>
    <property type="match status" value="4"/>
</dbReference>
<dbReference type="EMBL" id="UYYA01004381">
    <property type="protein sequence ID" value="VDM61538.1"/>
    <property type="molecule type" value="Genomic_DNA"/>
</dbReference>
<dbReference type="Gene3D" id="3.30.160.60">
    <property type="entry name" value="Classic Zinc Finger"/>
    <property type="match status" value="3"/>
</dbReference>
<feature type="coiled-coil region" evidence="6">
    <location>
        <begin position="212"/>
        <end position="249"/>
    </location>
</feature>
<keyword evidence="1" id="KW-0479">Metal-binding</keyword>
<feature type="domain" description="C2H2-type" evidence="7">
    <location>
        <begin position="312"/>
        <end position="335"/>
    </location>
</feature>
<evidence type="ECO:0000256" key="3">
    <source>
        <dbReference type="ARBA" id="ARBA00022771"/>
    </source>
</evidence>
<evidence type="ECO:0000256" key="6">
    <source>
        <dbReference type="SAM" id="Coils"/>
    </source>
</evidence>
<keyword evidence="6" id="KW-0175">Coiled coil</keyword>
<keyword evidence="2" id="KW-0677">Repeat</keyword>
<accession>A0A158PKE2</accession>
<evidence type="ECO:0000256" key="1">
    <source>
        <dbReference type="ARBA" id="ARBA00022723"/>
    </source>
</evidence>
<feature type="domain" description="C2H2-type" evidence="7">
    <location>
        <begin position="253"/>
        <end position="281"/>
    </location>
</feature>
<dbReference type="GO" id="GO:0008270">
    <property type="term" value="F:zinc ion binding"/>
    <property type="evidence" value="ECO:0007669"/>
    <property type="project" value="UniProtKB-KW"/>
</dbReference>
<dbReference type="GO" id="GO:0005634">
    <property type="term" value="C:nucleus"/>
    <property type="evidence" value="ECO:0007669"/>
    <property type="project" value="TreeGrafter"/>
</dbReference>
<name>A0A158PKE2_ANGCS</name>
<protein>
    <submittedName>
        <fullName evidence="10">Zinc finger protein</fullName>
    </submittedName>
</protein>
<evidence type="ECO:0000313" key="9">
    <source>
        <dbReference type="Proteomes" id="UP000267027"/>
    </source>
</evidence>
<evidence type="ECO:0000256" key="4">
    <source>
        <dbReference type="ARBA" id="ARBA00022833"/>
    </source>
</evidence>
<gene>
    <name evidence="8" type="ORF">ACOC_LOCUS9953</name>
</gene>
<dbReference type="WBParaSite" id="ACOC_0000995201-mRNA-1">
    <property type="protein sequence ID" value="ACOC_0000995201-mRNA-1"/>
    <property type="gene ID" value="ACOC_0000995201"/>
</dbReference>
<dbReference type="GO" id="GO:0000977">
    <property type="term" value="F:RNA polymerase II transcription regulatory region sequence-specific DNA binding"/>
    <property type="evidence" value="ECO:0007669"/>
    <property type="project" value="TreeGrafter"/>
</dbReference>
<dbReference type="GO" id="GO:0000981">
    <property type="term" value="F:DNA-binding transcription factor activity, RNA polymerase II-specific"/>
    <property type="evidence" value="ECO:0007669"/>
    <property type="project" value="TreeGrafter"/>
</dbReference>
<reference evidence="10" key="1">
    <citation type="submission" date="2016-04" db="UniProtKB">
        <authorList>
            <consortium name="WormBaseParasite"/>
        </authorList>
    </citation>
    <scope>IDENTIFICATION</scope>
</reference>
<dbReference type="SMART" id="SM00355">
    <property type="entry name" value="ZnF_C2H2"/>
    <property type="match status" value="6"/>
</dbReference>
<dbReference type="PROSITE" id="PS50157">
    <property type="entry name" value="ZINC_FINGER_C2H2_2"/>
    <property type="match status" value="5"/>
</dbReference>
<evidence type="ECO:0000313" key="8">
    <source>
        <dbReference type="EMBL" id="VDM61538.1"/>
    </source>
</evidence>